<comment type="caution">
    <text evidence="1">The sequence shown here is derived from an EMBL/GenBank/DDBJ whole genome shotgun (WGS) entry which is preliminary data.</text>
</comment>
<evidence type="ECO:0000313" key="1">
    <source>
        <dbReference type="EMBL" id="OKA24518.1"/>
    </source>
</evidence>
<accession>A0ABX3EFL5</accession>
<name>A0ABX3EFL5_9PSED</name>
<reference evidence="1 2" key="1">
    <citation type="submission" date="2016-11" db="EMBL/GenBank/DDBJ databases">
        <title>Draft genome of Pseudomonas versuta A4R1.5.</title>
        <authorList>
            <person name="See-Too W.-S."/>
        </authorList>
    </citation>
    <scope>NUCLEOTIDE SEQUENCE [LARGE SCALE GENOMIC DNA]</scope>
    <source>
        <strain evidence="1 2">A4R1.5</strain>
    </source>
</reference>
<dbReference type="RefSeq" id="WP_073514823.1">
    <property type="nucleotide sequence ID" value="NZ_MPJC01000001.1"/>
</dbReference>
<dbReference type="Proteomes" id="UP000186677">
    <property type="component" value="Unassembled WGS sequence"/>
</dbReference>
<gene>
    <name evidence="1" type="ORF">BOH73_01110</name>
</gene>
<protein>
    <submittedName>
        <fullName evidence="1">Uncharacterized protein</fullName>
    </submittedName>
</protein>
<proteinExistence type="predicted"/>
<sequence length="63" mass="7132">MSAACATYAHWPHSTAELAERIALDLKRELLSIAPETLEAQLLDLMQEVAQQHIRCVTRLRDC</sequence>
<dbReference type="EMBL" id="MPJC01000001">
    <property type="protein sequence ID" value="OKA24518.1"/>
    <property type="molecule type" value="Genomic_DNA"/>
</dbReference>
<keyword evidence="2" id="KW-1185">Reference proteome</keyword>
<organism evidence="1 2">
    <name type="scientific">Pseudomonas versuta</name>
    <dbReference type="NCBI Taxonomy" id="1788301"/>
    <lineage>
        <taxon>Bacteria</taxon>
        <taxon>Pseudomonadati</taxon>
        <taxon>Pseudomonadota</taxon>
        <taxon>Gammaproteobacteria</taxon>
        <taxon>Pseudomonadales</taxon>
        <taxon>Pseudomonadaceae</taxon>
        <taxon>Pseudomonas</taxon>
    </lineage>
</organism>
<evidence type="ECO:0000313" key="2">
    <source>
        <dbReference type="Proteomes" id="UP000186677"/>
    </source>
</evidence>